<keyword evidence="8" id="KW-0460">Magnesium</keyword>
<evidence type="ECO:0000256" key="5">
    <source>
        <dbReference type="ARBA" id="ARBA00022723"/>
    </source>
</evidence>
<evidence type="ECO:0000313" key="19">
    <source>
        <dbReference type="Proteomes" id="UP001449178"/>
    </source>
</evidence>
<accession>A0ABZ3BXS3</accession>
<dbReference type="NCBIfam" id="TIGR00586">
    <property type="entry name" value="mutt"/>
    <property type="match status" value="1"/>
</dbReference>
<evidence type="ECO:0000256" key="10">
    <source>
        <dbReference type="ARBA" id="ARBA00035861"/>
    </source>
</evidence>
<evidence type="ECO:0000256" key="1">
    <source>
        <dbReference type="ARBA" id="ARBA00001946"/>
    </source>
</evidence>
<evidence type="ECO:0000256" key="16">
    <source>
        <dbReference type="ARBA" id="ARBA00042798"/>
    </source>
</evidence>
<dbReference type="InterPro" id="IPR003561">
    <property type="entry name" value="Mutator_MutT"/>
</dbReference>
<evidence type="ECO:0000256" key="11">
    <source>
        <dbReference type="ARBA" id="ARBA00036904"/>
    </source>
</evidence>
<keyword evidence="19" id="KW-1185">Reference proteome</keyword>
<dbReference type="Gene3D" id="3.90.79.10">
    <property type="entry name" value="Nucleoside Triphosphate Pyrophosphohydrolase"/>
    <property type="match status" value="1"/>
</dbReference>
<evidence type="ECO:0000256" key="8">
    <source>
        <dbReference type="ARBA" id="ARBA00022842"/>
    </source>
</evidence>
<evidence type="ECO:0000259" key="17">
    <source>
        <dbReference type="PROSITE" id="PS51462"/>
    </source>
</evidence>
<dbReference type="PANTHER" id="PTHR47707">
    <property type="entry name" value="8-OXO-DGTP DIPHOSPHATASE"/>
    <property type="match status" value="1"/>
</dbReference>
<keyword evidence="6" id="KW-0227">DNA damage</keyword>
<comment type="catalytic activity">
    <reaction evidence="11">
        <text>8-oxo-GTP + H2O = 8-oxo-GMP + diphosphate + H(+)</text>
        <dbReference type="Rhea" id="RHEA:67616"/>
        <dbReference type="ChEBI" id="CHEBI:15377"/>
        <dbReference type="ChEBI" id="CHEBI:15378"/>
        <dbReference type="ChEBI" id="CHEBI:33019"/>
        <dbReference type="ChEBI" id="CHEBI:143553"/>
        <dbReference type="ChEBI" id="CHEBI:145694"/>
    </reaction>
</comment>
<evidence type="ECO:0000256" key="3">
    <source>
        <dbReference type="ARBA" id="ARBA00022457"/>
    </source>
</evidence>
<dbReference type="EMBL" id="CP150637">
    <property type="protein sequence ID" value="WZW87177.1"/>
    <property type="molecule type" value="Genomic_DNA"/>
</dbReference>
<gene>
    <name evidence="18" type="primary">mutT</name>
    <name evidence="18" type="ORF">WMO13_07270</name>
</gene>
<comment type="catalytic activity">
    <reaction evidence="10">
        <text>8-oxo-dGTP + H2O = 8-oxo-dGMP + diphosphate + H(+)</text>
        <dbReference type="Rhea" id="RHEA:31575"/>
        <dbReference type="ChEBI" id="CHEBI:15377"/>
        <dbReference type="ChEBI" id="CHEBI:15378"/>
        <dbReference type="ChEBI" id="CHEBI:33019"/>
        <dbReference type="ChEBI" id="CHEBI:63224"/>
        <dbReference type="ChEBI" id="CHEBI:77896"/>
        <dbReference type="EC" id="3.6.1.55"/>
    </reaction>
</comment>
<dbReference type="PRINTS" id="PR00502">
    <property type="entry name" value="NUDIXFAMILY"/>
</dbReference>
<keyword evidence="5" id="KW-0479">Metal-binding</keyword>
<dbReference type="InterPro" id="IPR047127">
    <property type="entry name" value="MutT-like"/>
</dbReference>
<protein>
    <recommendedName>
        <fullName evidence="13">8-oxo-dGTP diphosphatase</fullName>
        <ecNumber evidence="12">3.6.1.55</ecNumber>
    </recommendedName>
    <alternativeName>
        <fullName evidence="16">7,8-dihydro-8-oxoguanine-triphosphatase</fullName>
    </alternativeName>
    <alternativeName>
        <fullName evidence="15">Mutator protein MutT</fullName>
    </alternativeName>
    <alternativeName>
        <fullName evidence="14">dGTP pyrophosphohydrolase</fullName>
    </alternativeName>
</protein>
<name>A0ABZ3BXS3_9GAMM</name>
<reference evidence="18 19" key="1">
    <citation type="submission" date="2024-03" db="EMBL/GenBank/DDBJ databases">
        <title>Complete Genome Sequence and Annotation of Ignatzschineria larvae DSM 13226.</title>
        <authorList>
            <person name="Cantrell E."/>
            <person name="Burcham Z.M."/>
        </authorList>
    </citation>
    <scope>NUCLEOTIDE SEQUENCE [LARGE SCALE GENOMIC DNA]</scope>
    <source>
        <strain evidence="18 19">DSM 13226</strain>
    </source>
</reference>
<dbReference type="InterPro" id="IPR029119">
    <property type="entry name" value="MutY_C"/>
</dbReference>
<dbReference type="CDD" id="cd03425">
    <property type="entry name" value="NUDIX_MutT_NudA_like"/>
    <property type="match status" value="1"/>
</dbReference>
<dbReference type="Pfam" id="PF14815">
    <property type="entry name" value="NUDIX_4"/>
    <property type="match status" value="1"/>
</dbReference>
<evidence type="ECO:0000256" key="14">
    <source>
        <dbReference type="ARBA" id="ARBA00041592"/>
    </source>
</evidence>
<keyword evidence="3" id="KW-0515">Mutator protein</keyword>
<dbReference type="InterPro" id="IPR000086">
    <property type="entry name" value="NUDIX_hydrolase_dom"/>
</dbReference>
<dbReference type="Proteomes" id="UP001449178">
    <property type="component" value="Chromosome"/>
</dbReference>
<dbReference type="InterPro" id="IPR015797">
    <property type="entry name" value="NUDIX_hydrolase-like_dom_sf"/>
</dbReference>
<comment type="similarity">
    <text evidence="2">Belongs to the Nudix hydrolase family.</text>
</comment>
<evidence type="ECO:0000256" key="12">
    <source>
        <dbReference type="ARBA" id="ARBA00038905"/>
    </source>
</evidence>
<sequence>MNQSNTISQKPADIRVVAGIIWNQDRSQILLSRRKSTQEFAGLWEFPGGKVEQDEADQTAIIRELKEELAIEVTELSLALQFRYNYPHKSIDFMIYDITRFTGEPIGAESQQVTWFSKEALSSLTFPEANQKMVEYIVNTSHPLF</sequence>
<organism evidence="18 19">
    <name type="scientific">Ignatzschineria larvae DSM 13226</name>
    <dbReference type="NCBI Taxonomy" id="1111732"/>
    <lineage>
        <taxon>Bacteria</taxon>
        <taxon>Pseudomonadati</taxon>
        <taxon>Pseudomonadota</taxon>
        <taxon>Gammaproteobacteria</taxon>
        <taxon>Cardiobacteriales</taxon>
        <taxon>Ignatzschineriaceae</taxon>
        <taxon>Ignatzschineria</taxon>
    </lineage>
</organism>
<evidence type="ECO:0000313" key="18">
    <source>
        <dbReference type="EMBL" id="WZW87177.1"/>
    </source>
</evidence>
<dbReference type="PROSITE" id="PS51462">
    <property type="entry name" value="NUDIX"/>
    <property type="match status" value="1"/>
</dbReference>
<proteinExistence type="inferred from homology"/>
<dbReference type="SUPFAM" id="SSF55811">
    <property type="entry name" value="Nudix"/>
    <property type="match status" value="1"/>
</dbReference>
<feature type="domain" description="Nudix hydrolase" evidence="17">
    <location>
        <begin position="12"/>
        <end position="141"/>
    </location>
</feature>
<evidence type="ECO:0000256" key="7">
    <source>
        <dbReference type="ARBA" id="ARBA00022801"/>
    </source>
</evidence>
<dbReference type="EC" id="3.6.1.55" evidence="12"/>
<dbReference type="RefSeq" id="WP_051396242.1">
    <property type="nucleotide sequence ID" value="NZ_AZOD01000018.1"/>
</dbReference>
<evidence type="ECO:0000256" key="13">
    <source>
        <dbReference type="ARBA" id="ARBA00040794"/>
    </source>
</evidence>
<dbReference type="InterPro" id="IPR020476">
    <property type="entry name" value="Nudix_hydrolase"/>
</dbReference>
<keyword evidence="7 18" id="KW-0378">Hydrolase</keyword>
<keyword evidence="9" id="KW-0234">DNA repair</keyword>
<evidence type="ECO:0000256" key="9">
    <source>
        <dbReference type="ARBA" id="ARBA00023204"/>
    </source>
</evidence>
<dbReference type="GO" id="GO:0035539">
    <property type="term" value="F:8-oxo-7,8-dihydrodeoxyguanosine triphosphate pyrophosphatase activity"/>
    <property type="evidence" value="ECO:0007669"/>
    <property type="project" value="UniProtKB-EC"/>
</dbReference>
<dbReference type="PANTHER" id="PTHR47707:SF1">
    <property type="entry name" value="NUDIX HYDROLASE FAMILY PROTEIN"/>
    <property type="match status" value="1"/>
</dbReference>
<keyword evidence="4" id="KW-0235">DNA replication</keyword>
<comment type="cofactor">
    <cofactor evidence="1">
        <name>Mg(2+)</name>
        <dbReference type="ChEBI" id="CHEBI:18420"/>
    </cofactor>
</comment>
<evidence type="ECO:0000256" key="6">
    <source>
        <dbReference type="ARBA" id="ARBA00022763"/>
    </source>
</evidence>
<evidence type="ECO:0000256" key="4">
    <source>
        <dbReference type="ARBA" id="ARBA00022705"/>
    </source>
</evidence>
<evidence type="ECO:0000256" key="2">
    <source>
        <dbReference type="ARBA" id="ARBA00005582"/>
    </source>
</evidence>
<evidence type="ECO:0000256" key="15">
    <source>
        <dbReference type="ARBA" id="ARBA00041979"/>
    </source>
</evidence>